<name>A0A5N7MH36_9HYPH</name>
<comment type="caution">
    <text evidence="1">The sequence shown here is derived from an EMBL/GenBank/DDBJ whole genome shotgun (WGS) entry which is preliminary data.</text>
</comment>
<organism evidence="1 2">
    <name type="scientific">Microvirga tunisiensis</name>
    <dbReference type="NCBI Taxonomy" id="2108360"/>
    <lineage>
        <taxon>Bacteria</taxon>
        <taxon>Pseudomonadati</taxon>
        <taxon>Pseudomonadota</taxon>
        <taxon>Alphaproteobacteria</taxon>
        <taxon>Hyphomicrobiales</taxon>
        <taxon>Methylobacteriaceae</taxon>
        <taxon>Microvirga</taxon>
    </lineage>
</organism>
<evidence type="ECO:0000313" key="2">
    <source>
        <dbReference type="Proteomes" id="UP000403266"/>
    </source>
</evidence>
<gene>
    <name evidence="1" type="ORF">FS320_13380</name>
</gene>
<dbReference type="EMBL" id="VOSK01000042">
    <property type="protein sequence ID" value="MPR26193.1"/>
    <property type="molecule type" value="Genomic_DNA"/>
</dbReference>
<evidence type="ECO:0000313" key="1">
    <source>
        <dbReference type="EMBL" id="MPR26193.1"/>
    </source>
</evidence>
<protein>
    <submittedName>
        <fullName evidence="1">Uncharacterized protein</fullName>
    </submittedName>
</protein>
<dbReference type="Proteomes" id="UP000403266">
    <property type="component" value="Unassembled WGS sequence"/>
</dbReference>
<accession>A0A5N7MH36</accession>
<dbReference type="RefSeq" id="WP_152712275.1">
    <property type="nucleotide sequence ID" value="NZ_VOSJ01000037.1"/>
</dbReference>
<reference evidence="1 2" key="1">
    <citation type="journal article" date="2019" name="Syst. Appl. Microbiol.">
        <title>Microvirga tunisiensis sp. nov., a root nodule symbiotic bacterium isolated from Lupinus micranthus and L. luteus grown in Northern Tunisia.</title>
        <authorList>
            <person name="Msaddak A."/>
            <person name="Rejili M."/>
            <person name="Duran D."/>
            <person name="Mars M."/>
            <person name="Palacios J.M."/>
            <person name="Ruiz-Argueso T."/>
            <person name="Rey L."/>
            <person name="Imperial J."/>
        </authorList>
    </citation>
    <scope>NUCLEOTIDE SEQUENCE [LARGE SCALE GENOMIC DNA]</scope>
    <source>
        <strain evidence="1 2">Lmie10</strain>
    </source>
</reference>
<dbReference type="AlphaFoldDB" id="A0A5N7MH36"/>
<dbReference type="OrthoDB" id="8456443at2"/>
<keyword evidence="2" id="KW-1185">Reference proteome</keyword>
<sequence>MSLRPFLEISAVHLNDGDVELLEKGAAPMECIKCDDGFIVCTQSLLCEEEREDKAIALPEIGFSEAFIALTVHAARIGAFLIRFVSGEEADAMLPIDRPDIIDEISKSNGTQLDLFEANHGLDLMAGRYLECQWAEFAFIYEALPSEDRYWRVIGIDGCPNQLSIIRWVLDLATMEIVVLQTIDERTMFWEASNDVQRKLVSAELQQLRSSFAVHTALGVLGQHTAIPAWAHPCPQGENADEAFSVAFVSHPNLSYLH</sequence>
<proteinExistence type="predicted"/>